<sequence>MKASVTAAAERMEGTMTALLTEMRTLRNQQNTSIQQMPVLVEAVAEQAGTLKSPVSRKMFPCFNFWTFQTPRIMRRGYSLASRP</sequence>
<reference evidence="2" key="2">
    <citation type="journal article" date="2007" name="Nature">
        <title>Evolution of genes and genomes on the Drosophila phylogeny.</title>
        <authorList>
            <consortium name="Drosophila 12 Genomes Consortium"/>
            <person name="Clark A.G."/>
            <person name="Eisen M.B."/>
            <person name="Smith D.R."/>
            <person name="Bergman C.M."/>
            <person name="Oliver B."/>
            <person name="Markow T.A."/>
            <person name="Kaufman T.C."/>
            <person name="Kellis M."/>
            <person name="Gelbart W."/>
            <person name="Iyer V.N."/>
            <person name="Pollard D.A."/>
            <person name="Sackton T.B."/>
            <person name="Larracuente A.M."/>
            <person name="Singh N.D."/>
            <person name="Abad J.P."/>
            <person name="Abt D.N."/>
            <person name="Adryan B."/>
            <person name="Aguade M."/>
            <person name="Akashi H."/>
            <person name="Anderson W.W."/>
            <person name="Aquadro C.F."/>
            <person name="Ardell D.H."/>
            <person name="Arguello R."/>
            <person name="Artieri C.G."/>
            <person name="Barbash D.A."/>
            <person name="Barker D."/>
            <person name="Barsanti P."/>
            <person name="Batterham P."/>
            <person name="Batzoglou S."/>
            <person name="Begun D."/>
            <person name="Bhutkar A."/>
            <person name="Blanco E."/>
            <person name="Bosak S.A."/>
            <person name="Bradley R.K."/>
            <person name="Brand A.D."/>
            <person name="Brent M.R."/>
            <person name="Brooks A.N."/>
            <person name="Brown R.H."/>
            <person name="Butlin R.K."/>
            <person name="Caggese C."/>
            <person name="Calvi B.R."/>
            <person name="Bernardo de Carvalho A."/>
            <person name="Caspi A."/>
            <person name="Castrezana S."/>
            <person name="Celniker S.E."/>
            <person name="Chang J.L."/>
            <person name="Chapple C."/>
            <person name="Chatterji S."/>
            <person name="Chinwalla A."/>
            <person name="Civetta A."/>
            <person name="Clifton S.W."/>
            <person name="Comeron J.M."/>
            <person name="Costello J.C."/>
            <person name="Coyne J.A."/>
            <person name="Daub J."/>
            <person name="David R.G."/>
            <person name="Delcher A.L."/>
            <person name="Delehaunty K."/>
            <person name="Do C.B."/>
            <person name="Ebling H."/>
            <person name="Edwards K."/>
            <person name="Eickbush T."/>
            <person name="Evans J.D."/>
            <person name="Filipski A."/>
            <person name="Findeiss S."/>
            <person name="Freyhult E."/>
            <person name="Fulton L."/>
            <person name="Fulton R."/>
            <person name="Garcia A.C."/>
            <person name="Gardiner A."/>
            <person name="Garfield D.A."/>
            <person name="Garvin B.E."/>
            <person name="Gibson G."/>
            <person name="Gilbert D."/>
            <person name="Gnerre S."/>
            <person name="Godfrey J."/>
            <person name="Good R."/>
            <person name="Gotea V."/>
            <person name="Gravely B."/>
            <person name="Greenberg A.J."/>
            <person name="Griffiths-Jones S."/>
            <person name="Gross S."/>
            <person name="Guigo R."/>
            <person name="Gustafson E.A."/>
            <person name="Haerty W."/>
            <person name="Hahn M.W."/>
            <person name="Halligan D.L."/>
            <person name="Halpern A.L."/>
            <person name="Halter G.M."/>
            <person name="Han M.V."/>
            <person name="Heger A."/>
            <person name="Hillier L."/>
            <person name="Hinrichs A.S."/>
            <person name="Holmes I."/>
            <person name="Hoskins R.A."/>
            <person name="Hubisz M.J."/>
            <person name="Hultmark D."/>
            <person name="Huntley M.A."/>
            <person name="Jaffe D.B."/>
            <person name="Jagadeeshan S."/>
            <person name="Jeck W.R."/>
            <person name="Johnson J."/>
            <person name="Jones C.D."/>
            <person name="Jordan W.C."/>
            <person name="Karpen G.H."/>
            <person name="Kataoka E."/>
            <person name="Keightley P.D."/>
            <person name="Kheradpour P."/>
            <person name="Kirkness E.F."/>
            <person name="Koerich L.B."/>
            <person name="Kristiansen K."/>
            <person name="Kudrna D."/>
            <person name="Kulathinal R.J."/>
            <person name="Kumar S."/>
            <person name="Kwok R."/>
            <person name="Lander E."/>
            <person name="Langley C.H."/>
            <person name="Lapoint R."/>
            <person name="Lazzaro B.P."/>
            <person name="Lee S.J."/>
            <person name="Levesque L."/>
            <person name="Li R."/>
            <person name="Lin C.F."/>
            <person name="Lin M.F."/>
            <person name="Lindblad-Toh K."/>
            <person name="Llopart A."/>
            <person name="Long M."/>
            <person name="Low L."/>
            <person name="Lozovsky E."/>
            <person name="Lu J."/>
            <person name="Luo M."/>
            <person name="Machado C.A."/>
            <person name="Makalowski W."/>
            <person name="Marzo M."/>
            <person name="Matsuda M."/>
            <person name="Matzkin L."/>
            <person name="McAllister B."/>
            <person name="McBride C.S."/>
            <person name="McKernan B."/>
            <person name="McKernan K."/>
            <person name="Mendez-Lago M."/>
            <person name="Minx P."/>
            <person name="Mollenhauer M.U."/>
            <person name="Montooth K."/>
            <person name="Mount S.M."/>
            <person name="Mu X."/>
            <person name="Myers E."/>
            <person name="Negre B."/>
            <person name="Newfeld S."/>
            <person name="Nielsen R."/>
            <person name="Noor M.A."/>
            <person name="O'Grady P."/>
            <person name="Pachter L."/>
            <person name="Papaceit M."/>
            <person name="Parisi M.J."/>
            <person name="Parisi M."/>
            <person name="Parts L."/>
            <person name="Pedersen J.S."/>
            <person name="Pesole G."/>
            <person name="Phillippy A.M."/>
            <person name="Ponting C.P."/>
            <person name="Pop M."/>
            <person name="Porcelli D."/>
            <person name="Powell J.R."/>
            <person name="Prohaska S."/>
            <person name="Pruitt K."/>
            <person name="Puig M."/>
            <person name="Quesneville H."/>
            <person name="Ram K.R."/>
            <person name="Rand D."/>
            <person name="Rasmussen M.D."/>
            <person name="Reed L.K."/>
            <person name="Reenan R."/>
            <person name="Reily A."/>
            <person name="Remington K.A."/>
            <person name="Rieger T.T."/>
            <person name="Ritchie M.G."/>
            <person name="Robin C."/>
            <person name="Rogers Y.H."/>
            <person name="Rohde C."/>
            <person name="Rozas J."/>
            <person name="Rubenfield M.J."/>
            <person name="Ruiz A."/>
            <person name="Russo S."/>
            <person name="Salzberg S.L."/>
            <person name="Sanchez-Gracia A."/>
            <person name="Saranga D.J."/>
            <person name="Sato H."/>
            <person name="Schaeffer S.W."/>
            <person name="Schatz M.C."/>
            <person name="Schlenke T."/>
            <person name="Schwartz R."/>
            <person name="Segarra C."/>
            <person name="Singh R.S."/>
            <person name="Sirot L."/>
            <person name="Sirota M."/>
            <person name="Sisneros N.B."/>
            <person name="Smith C.D."/>
            <person name="Smith T.F."/>
            <person name="Spieth J."/>
            <person name="Stage D.E."/>
            <person name="Stark A."/>
            <person name="Stephan W."/>
            <person name="Strausberg R.L."/>
            <person name="Strempel S."/>
            <person name="Sturgill D."/>
            <person name="Sutton G."/>
            <person name="Sutton G.G."/>
            <person name="Tao W."/>
            <person name="Teichmann S."/>
            <person name="Tobari Y.N."/>
            <person name="Tomimura Y."/>
            <person name="Tsolas J.M."/>
            <person name="Valente V.L."/>
            <person name="Venter E."/>
            <person name="Venter J.C."/>
            <person name="Vicario S."/>
            <person name="Vieira F.G."/>
            <person name="Vilella A.J."/>
            <person name="Villasante A."/>
            <person name="Walenz B."/>
            <person name="Wang J."/>
            <person name="Wasserman M."/>
            <person name="Watts T."/>
            <person name="Wilson D."/>
            <person name="Wilson R.K."/>
            <person name="Wing R.A."/>
            <person name="Wolfner M.F."/>
            <person name="Wong A."/>
            <person name="Wong G.K."/>
            <person name="Wu C.I."/>
            <person name="Wu G."/>
            <person name="Yamamoto D."/>
            <person name="Yang H.P."/>
            <person name="Yang S.P."/>
            <person name="Yorke J.A."/>
            <person name="Yoshida K."/>
            <person name="Zdobnov E."/>
            <person name="Zhang P."/>
            <person name="Zhang Y."/>
            <person name="Zimin A.V."/>
            <person name="Baldwin J."/>
            <person name="Abdouelleil A."/>
            <person name="Abdulkadir J."/>
            <person name="Abebe A."/>
            <person name="Abera B."/>
            <person name="Abreu J."/>
            <person name="Acer S.C."/>
            <person name="Aftuck L."/>
            <person name="Alexander A."/>
            <person name="An P."/>
            <person name="Anderson E."/>
            <person name="Anderson S."/>
            <person name="Arachi H."/>
            <person name="Azer M."/>
            <person name="Bachantsang P."/>
            <person name="Barry A."/>
            <person name="Bayul T."/>
            <person name="Berlin A."/>
            <person name="Bessette D."/>
            <person name="Bloom T."/>
            <person name="Blye J."/>
            <person name="Boguslavskiy L."/>
            <person name="Bonnet C."/>
            <person name="Boukhgalter B."/>
            <person name="Bourzgui I."/>
            <person name="Brown A."/>
            <person name="Cahill P."/>
            <person name="Channer S."/>
            <person name="Cheshatsang Y."/>
            <person name="Chuda L."/>
            <person name="Citroen M."/>
            <person name="Collymore A."/>
            <person name="Cooke P."/>
            <person name="Costello M."/>
            <person name="D'Aco K."/>
            <person name="Daza R."/>
            <person name="De Haan G."/>
            <person name="DeGray S."/>
            <person name="DeMaso C."/>
            <person name="Dhargay N."/>
            <person name="Dooley K."/>
            <person name="Dooley E."/>
            <person name="Doricent M."/>
            <person name="Dorje P."/>
            <person name="Dorjee K."/>
            <person name="Dupes A."/>
            <person name="Elong R."/>
            <person name="Falk J."/>
            <person name="Farina A."/>
            <person name="Faro S."/>
            <person name="Ferguson D."/>
            <person name="Fisher S."/>
            <person name="Foley C.D."/>
            <person name="Franke A."/>
            <person name="Friedrich D."/>
            <person name="Gadbois L."/>
            <person name="Gearin G."/>
            <person name="Gearin C.R."/>
            <person name="Giannoukos G."/>
            <person name="Goode T."/>
            <person name="Graham J."/>
            <person name="Grandbois E."/>
            <person name="Grewal S."/>
            <person name="Gyaltsen K."/>
            <person name="Hafez N."/>
            <person name="Hagos B."/>
            <person name="Hall J."/>
            <person name="Henson C."/>
            <person name="Hollinger A."/>
            <person name="Honan T."/>
            <person name="Huard M.D."/>
            <person name="Hughes L."/>
            <person name="Hurhula B."/>
            <person name="Husby M.E."/>
            <person name="Kamat A."/>
            <person name="Kanga B."/>
            <person name="Kashin S."/>
            <person name="Khazanovich D."/>
            <person name="Kisner P."/>
            <person name="Lance K."/>
            <person name="Lara M."/>
            <person name="Lee W."/>
            <person name="Lennon N."/>
            <person name="Letendre F."/>
            <person name="LeVine R."/>
            <person name="Lipovsky A."/>
            <person name="Liu X."/>
            <person name="Liu J."/>
            <person name="Liu S."/>
            <person name="Lokyitsang T."/>
            <person name="Lokyitsang Y."/>
            <person name="Lubonja R."/>
            <person name="Lui A."/>
            <person name="MacDonald P."/>
            <person name="Magnisalis V."/>
            <person name="Maru K."/>
            <person name="Matthews C."/>
            <person name="McCusker W."/>
            <person name="McDonough S."/>
            <person name="Mehta T."/>
            <person name="Meldrim J."/>
            <person name="Meneus L."/>
            <person name="Mihai O."/>
            <person name="Mihalev A."/>
            <person name="Mihova T."/>
            <person name="Mittelman R."/>
            <person name="Mlenga V."/>
            <person name="Montmayeur A."/>
            <person name="Mulrain L."/>
            <person name="Navidi A."/>
            <person name="Naylor J."/>
            <person name="Negash T."/>
            <person name="Nguyen T."/>
            <person name="Nguyen N."/>
            <person name="Nicol R."/>
            <person name="Norbu C."/>
            <person name="Norbu N."/>
            <person name="Novod N."/>
            <person name="O'Neill B."/>
            <person name="Osman S."/>
            <person name="Markiewicz E."/>
            <person name="Oyono O.L."/>
            <person name="Patti C."/>
            <person name="Phunkhang P."/>
            <person name="Pierre F."/>
            <person name="Priest M."/>
            <person name="Raghuraman S."/>
            <person name="Rege F."/>
            <person name="Reyes R."/>
            <person name="Rise C."/>
            <person name="Rogov P."/>
            <person name="Ross K."/>
            <person name="Ryan E."/>
            <person name="Settipalli S."/>
            <person name="Shea T."/>
            <person name="Sherpa N."/>
            <person name="Shi L."/>
            <person name="Shih D."/>
            <person name="Sparrow T."/>
            <person name="Spaulding J."/>
            <person name="Stalker J."/>
            <person name="Stange-Thomann N."/>
            <person name="Stavropoulos S."/>
            <person name="Stone C."/>
            <person name="Strader C."/>
            <person name="Tesfaye S."/>
            <person name="Thomson T."/>
            <person name="Thoulutsang Y."/>
            <person name="Thoulutsang D."/>
            <person name="Topham K."/>
            <person name="Topping I."/>
            <person name="Tsamla T."/>
            <person name="Vassiliev H."/>
            <person name="Vo A."/>
            <person name="Wangchuk T."/>
            <person name="Wangdi T."/>
            <person name="Weiand M."/>
            <person name="Wilkinson J."/>
            <person name="Wilson A."/>
            <person name="Yadav S."/>
            <person name="Young G."/>
            <person name="Yu Q."/>
            <person name="Zembek L."/>
            <person name="Zhong D."/>
            <person name="Zimmer A."/>
            <person name="Zwirko Z."/>
            <person name="Jaffe D.B."/>
            <person name="Alvarez P."/>
            <person name="Brockman W."/>
            <person name="Butler J."/>
            <person name="Chin C."/>
            <person name="Gnerre S."/>
            <person name="Grabherr M."/>
            <person name="Kleber M."/>
            <person name="Mauceli E."/>
            <person name="MacCallum I."/>
        </authorList>
    </citation>
    <scope>NUCLEOTIDE SEQUENCE [LARGE SCALE GENOMIC DNA]</scope>
    <source>
        <strain evidence="2">MV2-25</strain>
    </source>
</reference>
<reference evidence="2" key="1">
    <citation type="journal article" date="2005" name="Genome Res.">
        <title>Comparative genome sequencing of Drosophila pseudoobscura: chromosomal, gene, and cis-element evolution.</title>
        <authorList>
            <person name="Richards S."/>
            <person name="Liu Y."/>
            <person name="Bettencourt B.R."/>
            <person name="Hradecky P."/>
            <person name="Letovsky S."/>
            <person name="Nielsen R."/>
            <person name="Thornton K."/>
            <person name="Hubisz M.J."/>
            <person name="Chen R."/>
            <person name="Meisel R.P."/>
            <person name="Couronne O."/>
            <person name="Hua S."/>
            <person name="Smith M.A."/>
            <person name="Zhang P."/>
            <person name="Liu J."/>
            <person name="Bussemaker H.J."/>
            <person name="van Batenburg M.F."/>
            <person name="Howells S.L."/>
            <person name="Scherer S.E."/>
            <person name="Sodergren E."/>
            <person name="Matthews B.B."/>
            <person name="Crosby M.A."/>
            <person name="Schroeder A.J."/>
            <person name="Ortiz-Barrientos D."/>
            <person name="Rives C.M."/>
            <person name="Metzker M.L."/>
            <person name="Muzny D.M."/>
            <person name="Scott G."/>
            <person name="Steffen D."/>
            <person name="Wheeler D.A."/>
            <person name="Worley K.C."/>
            <person name="Havlak P."/>
            <person name="Durbin K.J."/>
            <person name="Egan A."/>
            <person name="Gill R."/>
            <person name="Hume J."/>
            <person name="Morgan M.B."/>
            <person name="Miner G."/>
            <person name="Hamilton C."/>
            <person name="Huang Y."/>
            <person name="Waldron L."/>
            <person name="Verduzco D."/>
            <person name="Clerc-Blankenburg K.P."/>
            <person name="Dubchak I."/>
            <person name="Noor M.A."/>
            <person name="Anderson W."/>
            <person name="White K.P."/>
            <person name="Clark A.G."/>
            <person name="Schaeffer S.W."/>
            <person name="Gelbart W."/>
            <person name="Weinstock G.M."/>
            <person name="Gibbs R.A."/>
        </authorList>
    </citation>
    <scope>NUCLEOTIDE SEQUENCE [LARGE SCALE GENOMIC DNA]</scope>
    <source>
        <strain evidence="2">MV2-25</strain>
    </source>
</reference>
<evidence type="ECO:0000313" key="3">
    <source>
        <dbReference type="EMBL" id="KRT05803.1"/>
    </source>
</evidence>
<organism evidence="2">
    <name type="scientific">Drosophila pseudoobscura pseudoobscura</name>
    <name type="common">Fruit fly</name>
    <dbReference type="NCBI Taxonomy" id="46245"/>
    <lineage>
        <taxon>Eukaryota</taxon>
        <taxon>Metazoa</taxon>
        <taxon>Ecdysozoa</taxon>
        <taxon>Arthropoda</taxon>
        <taxon>Hexapoda</taxon>
        <taxon>Insecta</taxon>
        <taxon>Pterygota</taxon>
        <taxon>Neoptera</taxon>
        <taxon>Endopterygota</taxon>
        <taxon>Diptera</taxon>
        <taxon>Brachycera</taxon>
        <taxon>Muscomorpha</taxon>
        <taxon>Ephydroidea</taxon>
        <taxon>Drosophilidae</taxon>
        <taxon>Drosophila</taxon>
        <taxon>Sophophora</taxon>
    </lineage>
</organism>
<evidence type="ECO:0000313" key="2">
    <source>
        <dbReference type="EMBL" id="KRT05802.1"/>
    </source>
</evidence>
<proteinExistence type="predicted"/>
<dbReference type="EMBL" id="CH475682">
    <property type="protein sequence ID" value="KRT05229.1"/>
    <property type="molecule type" value="Genomic_DNA"/>
</dbReference>
<protein>
    <submittedName>
        <fullName evidence="2">Uncharacterized protein</fullName>
    </submittedName>
</protein>
<dbReference type="AlphaFoldDB" id="A0A0R3NXT1"/>
<reference evidence="2" key="3">
    <citation type="journal article" date="2012" name="PLoS ONE">
        <title>Mind the gap: upgrading genomes with Pacific Biosciences RS long-read sequencing technology.</title>
        <authorList>
            <person name="English A.C."/>
            <person name="Richards S."/>
            <person name="Han Y."/>
            <person name="Wang M."/>
            <person name="Vee V."/>
            <person name="Qu J."/>
            <person name="Qin X."/>
            <person name="Muzny D.M."/>
            <person name="Reid J.G."/>
            <person name="Worley K.C."/>
            <person name="Gibbs R.A."/>
        </authorList>
    </citation>
    <scope>NUCLEOTIDE SEQUENCE</scope>
    <source>
        <strain evidence="2">MV2-25</strain>
    </source>
</reference>
<dbReference type="EMBL" id="CH673301">
    <property type="protein sequence ID" value="KRT05802.1"/>
    <property type="molecule type" value="Genomic_DNA"/>
</dbReference>
<name>A0A0R3NXT1_DROPS</name>
<dbReference type="EMBL" id="CH673317">
    <property type="protein sequence ID" value="KRT05803.1"/>
    <property type="molecule type" value="Genomic_DNA"/>
</dbReference>
<gene>
    <name evidence="2" type="primary">Dpse\GA30718</name>
    <name evidence="1" type="synonym">Dpse\GA31025</name>
    <name evidence="3" type="synonym">Dpse\GA32350</name>
    <name evidence="2" type="ORF">Dpse_GA30718</name>
    <name evidence="1" type="ORF">Dpse_GA31025</name>
    <name evidence="3" type="ORF">Dpse_GA32350</name>
</gene>
<reference evidence="2" key="4">
    <citation type="submission" date="2015-11" db="EMBL/GenBank/DDBJ databases">
        <authorList>
            <consortium name="FlyBase"/>
        </authorList>
    </citation>
    <scope>NUCLEOTIDE SEQUENCE</scope>
    <source>
        <strain evidence="2">MV2-25</strain>
    </source>
</reference>
<evidence type="ECO:0000313" key="1">
    <source>
        <dbReference type="EMBL" id="KRT05229.1"/>
    </source>
</evidence>
<dbReference type="Bgee" id="FBgn0271125">
    <property type="expression patterns" value="Expressed in female reproductive system and 1 other cell type or tissue"/>
</dbReference>
<accession>A0A0R3NXT1</accession>